<evidence type="ECO:0000256" key="1">
    <source>
        <dbReference type="SAM" id="Phobius"/>
    </source>
</evidence>
<evidence type="ECO:0000313" key="2">
    <source>
        <dbReference type="EMBL" id="MFD2637816.1"/>
    </source>
</evidence>
<dbReference type="RefSeq" id="WP_377327335.1">
    <property type="nucleotide sequence ID" value="NZ_JBHUMZ010000011.1"/>
</dbReference>
<dbReference type="EMBL" id="JBHUMZ010000011">
    <property type="protein sequence ID" value="MFD2637816.1"/>
    <property type="molecule type" value="Genomic_DNA"/>
</dbReference>
<keyword evidence="1" id="KW-1133">Transmembrane helix</keyword>
<keyword evidence="1" id="KW-0472">Membrane</keyword>
<proteinExistence type="predicted"/>
<name>A0ABW5Q7J3_9BACI</name>
<dbReference type="InterPro" id="IPR026369">
    <property type="entry name" value="CxxC_20_CxxC"/>
</dbReference>
<protein>
    <submittedName>
        <fullName evidence="2">TIGR04104 family putative zinc finger protein</fullName>
    </submittedName>
</protein>
<gene>
    <name evidence="2" type="ORF">ACFSW4_02865</name>
</gene>
<feature type="transmembrane region" description="Helical" evidence="1">
    <location>
        <begin position="46"/>
        <end position="63"/>
    </location>
</feature>
<keyword evidence="1" id="KW-0812">Transmembrane</keyword>
<evidence type="ECO:0000313" key="3">
    <source>
        <dbReference type="Proteomes" id="UP001597452"/>
    </source>
</evidence>
<dbReference type="NCBIfam" id="TIGR04104">
    <property type="entry name" value="cxxc_20_cxxc"/>
    <property type="match status" value="1"/>
</dbReference>
<reference evidence="3" key="1">
    <citation type="journal article" date="2019" name="Int. J. Syst. Evol. Microbiol.">
        <title>The Global Catalogue of Microorganisms (GCM) 10K type strain sequencing project: providing services to taxonomists for standard genome sequencing and annotation.</title>
        <authorList>
            <consortium name="The Broad Institute Genomics Platform"/>
            <consortium name="The Broad Institute Genome Sequencing Center for Infectious Disease"/>
            <person name="Wu L."/>
            <person name="Ma J."/>
        </authorList>
    </citation>
    <scope>NUCLEOTIDE SEQUENCE [LARGE SCALE GENOMIC DNA]</scope>
    <source>
        <strain evidence="3">TISTR 1571</strain>
    </source>
</reference>
<organism evidence="2 3">
    <name type="scientific">Piscibacillus salipiscarius</name>
    <dbReference type="NCBI Taxonomy" id="299480"/>
    <lineage>
        <taxon>Bacteria</taxon>
        <taxon>Bacillati</taxon>
        <taxon>Bacillota</taxon>
        <taxon>Bacilli</taxon>
        <taxon>Bacillales</taxon>
        <taxon>Bacillaceae</taxon>
        <taxon>Piscibacillus</taxon>
    </lineage>
</organism>
<comment type="caution">
    <text evidence="2">The sequence shown here is derived from an EMBL/GenBank/DDBJ whole genome shotgun (WGS) entry which is preliminary data.</text>
</comment>
<dbReference type="Proteomes" id="UP001597452">
    <property type="component" value="Unassembled WGS sequence"/>
</dbReference>
<sequence>MPTCQNCQKQWSWKDSQKAMFQFKKGMKCPYCGVTQYQTSDSQKRTSLVGMAPLLALPIVSLFDSWTITIVIILLASLSYLAVIPFFMKLSNKEELMW</sequence>
<keyword evidence="3" id="KW-1185">Reference proteome</keyword>
<feature type="transmembrane region" description="Helical" evidence="1">
    <location>
        <begin position="69"/>
        <end position="88"/>
    </location>
</feature>
<accession>A0ABW5Q7J3</accession>